<reference evidence="4" key="1">
    <citation type="journal article" date="2014" name="Int. J. Syst. Evol. Microbiol.">
        <title>Complete genome sequence of Corynebacterium casei LMG S-19264T (=DSM 44701T), isolated from a smear-ripened cheese.</title>
        <authorList>
            <consortium name="US DOE Joint Genome Institute (JGI-PGF)"/>
            <person name="Walter F."/>
            <person name="Albersmeier A."/>
            <person name="Kalinowski J."/>
            <person name="Ruckert C."/>
        </authorList>
    </citation>
    <scope>NUCLEOTIDE SEQUENCE</scope>
    <source>
        <strain evidence="4">CGMCC 1.15082</strain>
    </source>
</reference>
<dbReference type="Proteomes" id="UP000646478">
    <property type="component" value="Unassembled WGS sequence"/>
</dbReference>
<dbReference type="InterPro" id="IPR036165">
    <property type="entry name" value="YefM-like_sf"/>
</dbReference>
<dbReference type="RefSeq" id="WP_188825641.1">
    <property type="nucleotide sequence ID" value="NZ_BMHH01000018.1"/>
</dbReference>
<organism evidence="4 5">
    <name type="scientific">Brucella endophytica</name>
    <dbReference type="NCBI Taxonomy" id="1963359"/>
    <lineage>
        <taxon>Bacteria</taxon>
        <taxon>Pseudomonadati</taxon>
        <taxon>Pseudomonadota</taxon>
        <taxon>Alphaproteobacteria</taxon>
        <taxon>Hyphomicrobiales</taxon>
        <taxon>Brucellaceae</taxon>
        <taxon>Brucella/Ochrobactrum group</taxon>
        <taxon>Brucella</taxon>
    </lineage>
</organism>
<dbReference type="InterPro" id="IPR006442">
    <property type="entry name" value="Antitoxin_Phd/YefM"/>
</dbReference>
<dbReference type="EMBL" id="BMHH01000018">
    <property type="protein sequence ID" value="GGB05187.1"/>
    <property type="molecule type" value="Genomic_DNA"/>
</dbReference>
<dbReference type="Gene3D" id="3.40.1620.10">
    <property type="entry name" value="YefM-like domain"/>
    <property type="match status" value="1"/>
</dbReference>
<dbReference type="Pfam" id="PF02604">
    <property type="entry name" value="PhdYeFM_antitox"/>
    <property type="match status" value="1"/>
</dbReference>
<dbReference type="NCBIfam" id="TIGR01552">
    <property type="entry name" value="phd_fam"/>
    <property type="match status" value="1"/>
</dbReference>
<dbReference type="AlphaFoldDB" id="A0A916SNJ9"/>
<gene>
    <name evidence="4" type="ORF">GCM10011491_36680</name>
</gene>
<evidence type="ECO:0000313" key="5">
    <source>
        <dbReference type="Proteomes" id="UP000646478"/>
    </source>
</evidence>
<evidence type="ECO:0000256" key="2">
    <source>
        <dbReference type="RuleBase" id="RU362080"/>
    </source>
</evidence>
<reference evidence="4" key="2">
    <citation type="submission" date="2020-09" db="EMBL/GenBank/DDBJ databases">
        <authorList>
            <person name="Sun Q."/>
            <person name="Zhou Y."/>
        </authorList>
    </citation>
    <scope>NUCLEOTIDE SEQUENCE</scope>
    <source>
        <strain evidence="4">CGMCC 1.15082</strain>
    </source>
</reference>
<evidence type="ECO:0000256" key="3">
    <source>
        <dbReference type="SAM" id="MobiDB-lite"/>
    </source>
</evidence>
<accession>A0A916SNJ9</accession>
<evidence type="ECO:0000256" key="1">
    <source>
        <dbReference type="ARBA" id="ARBA00009981"/>
    </source>
</evidence>
<dbReference type="SUPFAM" id="SSF143120">
    <property type="entry name" value="YefM-like"/>
    <property type="match status" value="1"/>
</dbReference>
<sequence length="94" mass="10135">MRISVAEAKDHLPELIQRAEAGDEVILTGNGQAAVRLVPESTAAEAVPKLEVSPEEFKRRMAILNRIQAEAKPTPGPSAARSQDFLYNEDGLPG</sequence>
<proteinExistence type="inferred from homology"/>
<comment type="similarity">
    <text evidence="1 2">Belongs to the phD/YefM antitoxin family.</text>
</comment>
<evidence type="ECO:0000313" key="4">
    <source>
        <dbReference type="EMBL" id="GGB05187.1"/>
    </source>
</evidence>
<feature type="region of interest" description="Disordered" evidence="3">
    <location>
        <begin position="70"/>
        <end position="94"/>
    </location>
</feature>
<comment type="function">
    <text evidence="2">Antitoxin component of a type II toxin-antitoxin (TA) system.</text>
</comment>
<comment type="caution">
    <text evidence="4">The sequence shown here is derived from an EMBL/GenBank/DDBJ whole genome shotgun (WGS) entry which is preliminary data.</text>
</comment>
<name>A0A916SNJ9_9HYPH</name>
<keyword evidence="5" id="KW-1185">Reference proteome</keyword>
<protein>
    <recommendedName>
        <fullName evidence="2">Antitoxin</fullName>
    </recommendedName>
</protein>